<dbReference type="OrthoDB" id="422086at2759"/>
<feature type="region of interest" description="Disordered" evidence="11">
    <location>
        <begin position="1"/>
        <end position="41"/>
    </location>
</feature>
<dbReference type="PROSITE" id="PS51564">
    <property type="entry name" value="SAM_ICMT"/>
    <property type="match status" value="1"/>
</dbReference>
<evidence type="ECO:0000256" key="7">
    <source>
        <dbReference type="ARBA" id="ARBA00022692"/>
    </source>
</evidence>
<evidence type="ECO:0000313" key="12">
    <source>
        <dbReference type="EMBL" id="KLO18088.1"/>
    </source>
</evidence>
<dbReference type="Gene3D" id="1.20.120.1630">
    <property type="match status" value="1"/>
</dbReference>
<dbReference type="FunCoup" id="A0A0H2S8V2">
    <property type="interactions" value="264"/>
</dbReference>
<reference evidence="12 13" key="1">
    <citation type="submission" date="2015-04" db="EMBL/GenBank/DDBJ databases">
        <title>Complete genome sequence of Schizopora paradoxa KUC8140, a cosmopolitan wood degrader in East Asia.</title>
        <authorList>
            <consortium name="DOE Joint Genome Institute"/>
            <person name="Min B."/>
            <person name="Park H."/>
            <person name="Jang Y."/>
            <person name="Kim J.-J."/>
            <person name="Kim K.H."/>
            <person name="Pangilinan J."/>
            <person name="Lipzen A."/>
            <person name="Riley R."/>
            <person name="Grigoriev I.V."/>
            <person name="Spatafora J.W."/>
            <person name="Choi I.-G."/>
        </authorList>
    </citation>
    <scope>NUCLEOTIDE SEQUENCE [LARGE SCALE GENOMIC DNA]</scope>
    <source>
        <strain evidence="12 13">KUC8140</strain>
    </source>
</reference>
<comment type="catalytic activity">
    <reaction evidence="10">
        <text>[protein]-C-terminal S-[(2E,6E)-farnesyl]-L-cysteine + S-adenosyl-L-methionine = [protein]-C-terminal S-[(2E,6E)-farnesyl]-L-cysteine methyl ester + S-adenosyl-L-homocysteine</text>
        <dbReference type="Rhea" id="RHEA:21672"/>
        <dbReference type="Rhea" id="RHEA-COMP:12125"/>
        <dbReference type="Rhea" id="RHEA-COMP:12126"/>
        <dbReference type="ChEBI" id="CHEBI:57856"/>
        <dbReference type="ChEBI" id="CHEBI:59789"/>
        <dbReference type="ChEBI" id="CHEBI:90510"/>
        <dbReference type="ChEBI" id="CHEBI:90511"/>
        <dbReference type="EC" id="2.1.1.100"/>
    </reaction>
</comment>
<protein>
    <recommendedName>
        <fullName evidence="3 10">Protein-S-isoprenylcysteine O-methyltransferase</fullName>
        <ecNumber evidence="3 10">2.1.1.100</ecNumber>
    </recommendedName>
</protein>
<accession>A0A0H2S8V2</accession>
<feature type="transmembrane region" description="Helical" evidence="10">
    <location>
        <begin position="151"/>
        <end position="168"/>
    </location>
</feature>
<feature type="compositionally biased region" description="Basic and acidic residues" evidence="11">
    <location>
        <begin position="10"/>
        <end position="28"/>
    </location>
</feature>
<evidence type="ECO:0000256" key="11">
    <source>
        <dbReference type="SAM" id="MobiDB-lite"/>
    </source>
</evidence>
<evidence type="ECO:0000256" key="1">
    <source>
        <dbReference type="ARBA" id="ARBA00004141"/>
    </source>
</evidence>
<feature type="transmembrane region" description="Helical" evidence="10">
    <location>
        <begin position="53"/>
        <end position="74"/>
    </location>
</feature>
<keyword evidence="9 10" id="KW-0472">Membrane</keyword>
<keyword evidence="5 12" id="KW-0808">Transferase</keyword>
<dbReference type="PANTHER" id="PTHR12714">
    <property type="entry name" value="PROTEIN-S ISOPRENYLCYSTEINE O-METHYLTRANSFERASE"/>
    <property type="match status" value="1"/>
</dbReference>
<dbReference type="InParanoid" id="A0A0H2S8V2"/>
<feature type="transmembrane region" description="Helical" evidence="10">
    <location>
        <begin position="125"/>
        <end position="144"/>
    </location>
</feature>
<dbReference type="STRING" id="27342.A0A0H2S8V2"/>
<keyword evidence="8 10" id="KW-1133">Transmembrane helix</keyword>
<evidence type="ECO:0000256" key="4">
    <source>
        <dbReference type="ARBA" id="ARBA00022603"/>
    </source>
</evidence>
<evidence type="ECO:0000256" key="6">
    <source>
        <dbReference type="ARBA" id="ARBA00022691"/>
    </source>
</evidence>
<name>A0A0H2S8V2_9AGAM</name>
<dbReference type="Proteomes" id="UP000053477">
    <property type="component" value="Unassembled WGS sequence"/>
</dbReference>
<gene>
    <name evidence="12" type="ORF">SCHPADRAFT_925424</name>
</gene>
<sequence>MASTNDDPDVPERFDARLAQRAKAKDSRPQNPLEMNDVNPGQHYGGKLPNTPLAVSTISFLLGGVCLLGFSLFVTGGSHDHWWTTWQLGFFVQSWAFFHWAEFAVTAGWNRGRCNVDSFLLDNGMLYHIANGAALSEYLISLYLKPEWKTFKYMSSAGVIIVLLSQALRSSAMIQASTNFSHAIAWHKTDSHQLVTTGVYRWFRHPSYAGFFYWAVGTQVVLQNPISFTLYIIICWRFFSRRIKVEETALVRFFGDDYKEYRRKVGTKIPFIP</sequence>
<feature type="transmembrane region" description="Helical" evidence="10">
    <location>
        <begin position="211"/>
        <end position="234"/>
    </location>
</feature>
<keyword evidence="13" id="KW-1185">Reference proteome</keyword>
<proteinExistence type="inferred from homology"/>
<evidence type="ECO:0000256" key="3">
    <source>
        <dbReference type="ARBA" id="ARBA00012151"/>
    </source>
</evidence>
<dbReference type="InterPro" id="IPR007269">
    <property type="entry name" value="ICMT_MeTrfase"/>
</dbReference>
<dbReference type="InterPro" id="IPR025770">
    <property type="entry name" value="PPMT_MeTrfase"/>
</dbReference>
<keyword evidence="4 10" id="KW-0489">Methyltransferase</keyword>
<dbReference type="EC" id="2.1.1.100" evidence="3 10"/>
<dbReference type="Pfam" id="PF04140">
    <property type="entry name" value="ICMT"/>
    <property type="match status" value="1"/>
</dbReference>
<keyword evidence="6 10" id="KW-0949">S-adenosyl-L-methionine</keyword>
<dbReference type="GO" id="GO:0004671">
    <property type="term" value="F:protein C-terminal S-isoprenylcysteine carboxyl O-methyltransferase activity"/>
    <property type="evidence" value="ECO:0007669"/>
    <property type="project" value="UniProtKB-EC"/>
</dbReference>
<dbReference type="EMBL" id="KQ085898">
    <property type="protein sequence ID" value="KLO18088.1"/>
    <property type="molecule type" value="Genomic_DNA"/>
</dbReference>
<evidence type="ECO:0000313" key="13">
    <source>
        <dbReference type="Proteomes" id="UP000053477"/>
    </source>
</evidence>
<keyword evidence="7 10" id="KW-0812">Transmembrane</keyword>
<dbReference type="AlphaFoldDB" id="A0A0H2S8V2"/>
<feature type="transmembrane region" description="Helical" evidence="10">
    <location>
        <begin position="86"/>
        <end position="105"/>
    </location>
</feature>
<organism evidence="12 13">
    <name type="scientific">Schizopora paradoxa</name>
    <dbReference type="NCBI Taxonomy" id="27342"/>
    <lineage>
        <taxon>Eukaryota</taxon>
        <taxon>Fungi</taxon>
        <taxon>Dikarya</taxon>
        <taxon>Basidiomycota</taxon>
        <taxon>Agaricomycotina</taxon>
        <taxon>Agaricomycetes</taxon>
        <taxon>Hymenochaetales</taxon>
        <taxon>Schizoporaceae</taxon>
        <taxon>Schizopora</taxon>
    </lineage>
</organism>
<dbReference type="GO" id="GO:0032259">
    <property type="term" value="P:methylation"/>
    <property type="evidence" value="ECO:0007669"/>
    <property type="project" value="UniProtKB-KW"/>
</dbReference>
<dbReference type="GO" id="GO:0005789">
    <property type="term" value="C:endoplasmic reticulum membrane"/>
    <property type="evidence" value="ECO:0007669"/>
    <property type="project" value="UniProtKB-SubCell"/>
</dbReference>
<keyword evidence="10" id="KW-0256">Endoplasmic reticulum</keyword>
<evidence type="ECO:0000256" key="2">
    <source>
        <dbReference type="ARBA" id="ARBA00009140"/>
    </source>
</evidence>
<comment type="similarity">
    <text evidence="2 10">Belongs to the class VI-like SAM-binding methyltransferase superfamily. Isoprenylcysteine carboxyl methyltransferase family.</text>
</comment>
<evidence type="ECO:0000256" key="9">
    <source>
        <dbReference type="ARBA" id="ARBA00023136"/>
    </source>
</evidence>
<evidence type="ECO:0000256" key="8">
    <source>
        <dbReference type="ARBA" id="ARBA00022989"/>
    </source>
</evidence>
<evidence type="ECO:0000256" key="10">
    <source>
        <dbReference type="RuleBase" id="RU362022"/>
    </source>
</evidence>
<evidence type="ECO:0000256" key="5">
    <source>
        <dbReference type="ARBA" id="ARBA00022679"/>
    </source>
</evidence>
<comment type="subcellular location">
    <subcellularLocation>
        <location evidence="10">Endoplasmic reticulum membrane</location>
        <topology evidence="10">Multi-pass membrane protein</topology>
    </subcellularLocation>
    <subcellularLocation>
        <location evidence="1">Membrane</location>
        <topology evidence="1">Multi-pass membrane protein</topology>
    </subcellularLocation>
</comment>
<dbReference type="PANTHER" id="PTHR12714:SF9">
    <property type="entry name" value="PROTEIN-S-ISOPRENYLCYSTEINE O-METHYLTRANSFERASE"/>
    <property type="match status" value="1"/>
</dbReference>